<evidence type="ECO:0000256" key="4">
    <source>
        <dbReference type="PROSITE-ProRule" id="PRU00433"/>
    </source>
</evidence>
<dbReference type="InterPro" id="IPR036909">
    <property type="entry name" value="Cyt_c-like_dom_sf"/>
</dbReference>
<dbReference type="Gene3D" id="1.10.760.10">
    <property type="entry name" value="Cytochrome c-like domain"/>
    <property type="match status" value="1"/>
</dbReference>
<dbReference type="InterPro" id="IPR009056">
    <property type="entry name" value="Cyt_c-like_dom"/>
</dbReference>
<evidence type="ECO:0000313" key="6">
    <source>
        <dbReference type="EMBL" id="KAB8038751.1"/>
    </source>
</evidence>
<keyword evidence="1 4" id="KW-0349">Heme</keyword>
<evidence type="ECO:0000313" key="7">
    <source>
        <dbReference type="Proteomes" id="UP000437748"/>
    </source>
</evidence>
<keyword evidence="2 4" id="KW-0479">Metal-binding</keyword>
<accession>A0A6N6VSX0</accession>
<evidence type="ECO:0000256" key="1">
    <source>
        <dbReference type="ARBA" id="ARBA00022617"/>
    </source>
</evidence>
<evidence type="ECO:0000256" key="2">
    <source>
        <dbReference type="ARBA" id="ARBA00022723"/>
    </source>
</evidence>
<reference evidence="6 7" key="1">
    <citation type="submission" date="2019-10" db="EMBL/GenBank/DDBJ databases">
        <title>New species of Slilvanegrellaceae.</title>
        <authorList>
            <person name="Pitt A."/>
            <person name="Hahn M.W."/>
        </authorList>
    </citation>
    <scope>NUCLEOTIDE SEQUENCE [LARGE SCALE GENOMIC DNA]</scope>
    <source>
        <strain evidence="6 7">SP-Ram-0.45-NSY-1</strain>
    </source>
</reference>
<dbReference type="Pfam" id="PF13442">
    <property type="entry name" value="Cytochrome_CBB3"/>
    <property type="match status" value="1"/>
</dbReference>
<dbReference type="PANTHER" id="PTHR40394:SF2">
    <property type="entry name" value="QUINOL:CYTOCHROME C OXIDOREDUCTASE MEMBRANE PROTEIN"/>
    <property type="match status" value="1"/>
</dbReference>
<dbReference type="PANTHER" id="PTHR40394">
    <property type="entry name" value="LIPOPROTEIN-RELATED"/>
    <property type="match status" value="1"/>
</dbReference>
<organism evidence="6 7">
    <name type="scientific">Silvanigrella paludirubra</name>
    <dbReference type="NCBI Taxonomy" id="2499159"/>
    <lineage>
        <taxon>Bacteria</taxon>
        <taxon>Pseudomonadati</taxon>
        <taxon>Bdellovibrionota</taxon>
        <taxon>Oligoflexia</taxon>
        <taxon>Silvanigrellales</taxon>
        <taxon>Silvanigrellaceae</taxon>
        <taxon>Silvanigrella</taxon>
    </lineage>
</organism>
<name>A0A6N6VSX0_9BACT</name>
<keyword evidence="3 4" id="KW-0408">Iron</keyword>
<evidence type="ECO:0000256" key="3">
    <source>
        <dbReference type="ARBA" id="ARBA00023004"/>
    </source>
</evidence>
<dbReference type="GO" id="GO:0046872">
    <property type="term" value="F:metal ion binding"/>
    <property type="evidence" value="ECO:0007669"/>
    <property type="project" value="UniProtKB-KW"/>
</dbReference>
<proteinExistence type="predicted"/>
<sequence>MWNLWSSNIMVKIMKCKKILLPLVGSALVPFILVGCRGQKSTEPPILPIQNMVEQTSYGPQSKNEFYKDQMANRPPVPGTVAQGEEKTNKQLYLGQEATSTDQNPIWVKKIPIKLDQKTLKHGQDLYNIYCSLCHGKSGDSNGLVTQRSGGAIRPSNIHDQDRLNLPVGKIYDAVRNGVNNWNMPGFAAQMTVEDRWAVVSYVRALQLSRTAKLENIPDEVQVKNGWSNKK</sequence>
<protein>
    <submittedName>
        <fullName evidence="6">C-type cytochrome</fullName>
    </submittedName>
</protein>
<dbReference type="EMBL" id="WFLM01000003">
    <property type="protein sequence ID" value="KAB8038751.1"/>
    <property type="molecule type" value="Genomic_DNA"/>
</dbReference>
<gene>
    <name evidence="6" type="ORF">GCL60_07765</name>
</gene>
<dbReference type="Proteomes" id="UP000437748">
    <property type="component" value="Unassembled WGS sequence"/>
</dbReference>
<feature type="domain" description="Cytochrome c" evidence="5">
    <location>
        <begin position="118"/>
        <end position="207"/>
    </location>
</feature>
<dbReference type="SUPFAM" id="SSF46626">
    <property type="entry name" value="Cytochrome c"/>
    <property type="match status" value="1"/>
</dbReference>
<evidence type="ECO:0000259" key="5">
    <source>
        <dbReference type="PROSITE" id="PS51007"/>
    </source>
</evidence>
<dbReference type="PROSITE" id="PS51007">
    <property type="entry name" value="CYTC"/>
    <property type="match status" value="1"/>
</dbReference>
<dbReference type="AlphaFoldDB" id="A0A6N6VSX0"/>
<dbReference type="GO" id="GO:0020037">
    <property type="term" value="F:heme binding"/>
    <property type="evidence" value="ECO:0007669"/>
    <property type="project" value="InterPro"/>
</dbReference>
<keyword evidence="7" id="KW-1185">Reference proteome</keyword>
<dbReference type="GO" id="GO:0009055">
    <property type="term" value="F:electron transfer activity"/>
    <property type="evidence" value="ECO:0007669"/>
    <property type="project" value="InterPro"/>
</dbReference>
<comment type="caution">
    <text evidence="6">The sequence shown here is derived from an EMBL/GenBank/DDBJ whole genome shotgun (WGS) entry which is preliminary data.</text>
</comment>